<dbReference type="eggNOG" id="COG2203">
    <property type="taxonomic scope" value="Bacteria"/>
</dbReference>
<dbReference type="Pfam" id="PF08447">
    <property type="entry name" value="PAS_3"/>
    <property type="match status" value="1"/>
</dbReference>
<dbReference type="InterPro" id="IPR029016">
    <property type="entry name" value="GAF-like_dom_sf"/>
</dbReference>
<dbReference type="PANTHER" id="PTHR43547:SF2">
    <property type="entry name" value="HYBRID SIGNAL TRANSDUCTION HISTIDINE KINASE C"/>
    <property type="match status" value="1"/>
</dbReference>
<dbReference type="SUPFAM" id="SSF55781">
    <property type="entry name" value="GAF domain-like"/>
    <property type="match status" value="1"/>
</dbReference>
<accession>K9W436</accession>
<dbReference type="EC" id="2.7.13.3" evidence="2"/>
<dbReference type="PRINTS" id="PR00344">
    <property type="entry name" value="BCTRLSENSOR"/>
</dbReference>
<dbReference type="Gene3D" id="1.10.287.130">
    <property type="match status" value="1"/>
</dbReference>
<dbReference type="Pfam" id="PF13185">
    <property type="entry name" value="GAF_2"/>
    <property type="match status" value="1"/>
</dbReference>
<keyword evidence="6" id="KW-0902">Two-component regulatory system</keyword>
<dbReference type="SUPFAM" id="SSF47384">
    <property type="entry name" value="Homodimeric domain of signal transducing histidine kinase"/>
    <property type="match status" value="1"/>
</dbReference>
<evidence type="ECO:0000256" key="8">
    <source>
        <dbReference type="SAM" id="Coils"/>
    </source>
</evidence>
<dbReference type="PATRIC" id="fig|1173022.3.peg.3982"/>
<dbReference type="PROSITE" id="PS50112">
    <property type="entry name" value="PAS"/>
    <property type="match status" value="1"/>
</dbReference>
<evidence type="ECO:0000256" key="6">
    <source>
        <dbReference type="ARBA" id="ARBA00023012"/>
    </source>
</evidence>
<dbReference type="PANTHER" id="PTHR43547">
    <property type="entry name" value="TWO-COMPONENT HISTIDINE KINASE"/>
    <property type="match status" value="1"/>
</dbReference>
<reference evidence="13 14" key="1">
    <citation type="submission" date="2012-06" db="EMBL/GenBank/DDBJ databases">
        <title>Finished chromosome of genome of Crinalium epipsammum PCC 9333.</title>
        <authorList>
            <consortium name="US DOE Joint Genome Institute"/>
            <person name="Gugger M."/>
            <person name="Coursin T."/>
            <person name="Rippka R."/>
            <person name="Tandeau De Marsac N."/>
            <person name="Huntemann M."/>
            <person name="Wei C.-L."/>
            <person name="Han J."/>
            <person name="Detter J.C."/>
            <person name="Han C."/>
            <person name="Tapia R."/>
            <person name="Davenport K."/>
            <person name="Daligault H."/>
            <person name="Erkkila T."/>
            <person name="Gu W."/>
            <person name="Munk A.C.C."/>
            <person name="Teshima H."/>
            <person name="Xu Y."/>
            <person name="Chain P."/>
            <person name="Chen A."/>
            <person name="Krypides N."/>
            <person name="Mavromatis K."/>
            <person name="Markowitz V."/>
            <person name="Szeto E."/>
            <person name="Ivanova N."/>
            <person name="Mikhailova N."/>
            <person name="Ovchinnikova G."/>
            <person name="Pagani I."/>
            <person name="Pati A."/>
            <person name="Goodwin L."/>
            <person name="Peters L."/>
            <person name="Pitluck S."/>
            <person name="Woyke T."/>
            <person name="Kerfeld C."/>
        </authorList>
    </citation>
    <scope>NUCLEOTIDE SEQUENCE [LARGE SCALE GENOMIC DNA]</scope>
    <source>
        <strain evidence="13 14">PCC 9333</strain>
    </source>
</reference>
<dbReference type="Proteomes" id="UP000010472">
    <property type="component" value="Chromosome"/>
</dbReference>
<dbReference type="InterPro" id="IPR003018">
    <property type="entry name" value="GAF"/>
</dbReference>
<evidence type="ECO:0000256" key="7">
    <source>
        <dbReference type="PROSITE-ProRule" id="PRU00169"/>
    </source>
</evidence>
<dbReference type="SMART" id="SM00448">
    <property type="entry name" value="REC"/>
    <property type="match status" value="1"/>
</dbReference>
<comment type="catalytic activity">
    <reaction evidence="1">
        <text>ATP + protein L-histidine = ADP + protein N-phospho-L-histidine.</text>
        <dbReference type="EC" id="2.7.13.3"/>
    </reaction>
</comment>
<dbReference type="InterPro" id="IPR035965">
    <property type="entry name" value="PAS-like_dom_sf"/>
</dbReference>
<evidence type="ECO:0000313" key="13">
    <source>
        <dbReference type="EMBL" id="AFZ14517.1"/>
    </source>
</evidence>
<dbReference type="EMBL" id="CP003620">
    <property type="protein sequence ID" value="AFZ14517.1"/>
    <property type="molecule type" value="Genomic_DNA"/>
</dbReference>
<dbReference type="SMART" id="SM00387">
    <property type="entry name" value="HATPase_c"/>
    <property type="match status" value="1"/>
</dbReference>
<keyword evidence="5 13" id="KW-0418">Kinase</keyword>
<dbReference type="SMART" id="SM00065">
    <property type="entry name" value="GAF"/>
    <property type="match status" value="1"/>
</dbReference>
<feature type="domain" description="Histidine kinase" evidence="9">
    <location>
        <begin position="495"/>
        <end position="718"/>
    </location>
</feature>
<evidence type="ECO:0000313" key="14">
    <source>
        <dbReference type="Proteomes" id="UP000010472"/>
    </source>
</evidence>
<dbReference type="CDD" id="cd00075">
    <property type="entry name" value="HATPase"/>
    <property type="match status" value="1"/>
</dbReference>
<dbReference type="InterPro" id="IPR000700">
    <property type="entry name" value="PAS-assoc_C"/>
</dbReference>
<dbReference type="GO" id="GO:0000155">
    <property type="term" value="F:phosphorelay sensor kinase activity"/>
    <property type="evidence" value="ECO:0007669"/>
    <property type="project" value="InterPro"/>
</dbReference>
<evidence type="ECO:0000256" key="4">
    <source>
        <dbReference type="ARBA" id="ARBA00022679"/>
    </source>
</evidence>
<dbReference type="KEGG" id="cep:Cri9333_3705"/>
<keyword evidence="14" id="KW-1185">Reference proteome</keyword>
<dbReference type="InterPro" id="IPR001789">
    <property type="entry name" value="Sig_transdc_resp-reg_receiver"/>
</dbReference>
<dbReference type="Gene3D" id="3.40.50.2300">
    <property type="match status" value="1"/>
</dbReference>
<dbReference type="HOGENOM" id="CLU_000445_114_72_3"/>
<dbReference type="RefSeq" id="WP_015204620.1">
    <property type="nucleotide sequence ID" value="NC_019753.1"/>
</dbReference>
<feature type="domain" description="Response regulatory" evidence="10">
    <location>
        <begin position="10"/>
        <end position="126"/>
    </location>
</feature>
<dbReference type="InterPro" id="IPR036097">
    <property type="entry name" value="HisK_dim/P_sf"/>
</dbReference>
<dbReference type="SMART" id="SM00086">
    <property type="entry name" value="PAC"/>
    <property type="match status" value="1"/>
</dbReference>
<evidence type="ECO:0000259" key="10">
    <source>
        <dbReference type="PROSITE" id="PS50110"/>
    </source>
</evidence>
<keyword evidence="3 7" id="KW-0597">Phosphoprotein</keyword>
<feature type="domain" description="PAS" evidence="11">
    <location>
        <begin position="351"/>
        <end position="424"/>
    </location>
</feature>
<dbReference type="STRING" id="1173022.Cri9333_3705"/>
<dbReference type="InterPro" id="IPR004358">
    <property type="entry name" value="Sig_transdc_His_kin-like_C"/>
</dbReference>
<feature type="coiled-coil region" evidence="8">
    <location>
        <begin position="150"/>
        <end position="192"/>
    </location>
</feature>
<dbReference type="eggNOG" id="COG3437">
    <property type="taxonomic scope" value="Bacteria"/>
</dbReference>
<dbReference type="PROSITE" id="PS50110">
    <property type="entry name" value="RESPONSE_REGULATORY"/>
    <property type="match status" value="1"/>
</dbReference>
<dbReference type="CDD" id="cd19920">
    <property type="entry name" value="REC_PA4781-like"/>
    <property type="match status" value="1"/>
</dbReference>
<feature type="modified residue" description="4-aspartylphosphate" evidence="7">
    <location>
        <position position="59"/>
    </location>
</feature>
<dbReference type="Gene3D" id="3.30.450.40">
    <property type="match status" value="1"/>
</dbReference>
<dbReference type="InterPro" id="IPR011006">
    <property type="entry name" value="CheY-like_superfamily"/>
</dbReference>
<evidence type="ECO:0000256" key="5">
    <source>
        <dbReference type="ARBA" id="ARBA00022777"/>
    </source>
</evidence>
<dbReference type="OrthoDB" id="517825at2"/>
<dbReference type="CDD" id="cd00082">
    <property type="entry name" value="HisKA"/>
    <property type="match status" value="1"/>
</dbReference>
<dbReference type="InterPro" id="IPR000014">
    <property type="entry name" value="PAS"/>
</dbReference>
<evidence type="ECO:0000256" key="1">
    <source>
        <dbReference type="ARBA" id="ARBA00000085"/>
    </source>
</evidence>
<dbReference type="eggNOG" id="COG2205">
    <property type="taxonomic scope" value="Bacteria"/>
</dbReference>
<evidence type="ECO:0000259" key="11">
    <source>
        <dbReference type="PROSITE" id="PS50112"/>
    </source>
</evidence>
<dbReference type="Pfam" id="PF00072">
    <property type="entry name" value="Response_reg"/>
    <property type="match status" value="1"/>
</dbReference>
<dbReference type="Pfam" id="PF02518">
    <property type="entry name" value="HATPase_c"/>
    <property type="match status" value="1"/>
</dbReference>
<dbReference type="eggNOG" id="COG2202">
    <property type="taxonomic scope" value="Bacteria"/>
</dbReference>
<dbReference type="InterPro" id="IPR003594">
    <property type="entry name" value="HATPase_dom"/>
</dbReference>
<sequence length="724" mass="81546">MNGEPINQGVIFLVDDIPTNLEVLLDVLDDSGFQVLVAEDGESAIKKIEYAQPDLILLDVLMPGIDGFETCRRLKVNESTKNIPIIFMTALAETVDKVTGLSLGAVDYITKPLQHEEVLARVKIHLQIQQLTNQLKYKNGCLEQLTSELEQRVEARTQELSNSNQLLQQEIRERLEAEAKLLERTRLAELNADIGTALSRNHNLSKTLQECAEAVVRNLNAAFVRIWTLNEADNMLELQASAGMYTHLNGSHSRIPVGKYKIGWIAEQRQPHLTNSVIGDPMVKEQEWAKQEKIVAFAGYPLIVNGRLFGVIAMFARQSLPAITLEVMADVANNIALGIQTKQTELALQESEERFRQMAENVRQVFWMTNKDSSSIIYISPAYERMWGRSCKRLYENPLAFVEAIHPEDQEKVLAAIKKQIKGEYDEEYRIIQPNGNIRWVRDRAFPIQNETGQVYRIVGVTEDITDRKLAESEIHNALAKEKELNQLKSRFITIASHEFRTPLTTILSAAQALRAYFHKWTDEKKFSYLQYVEDAVGHMSGLLNDVLVIAKAEAGKLEFSPVEIDLVKFCSELTEEMQLSDRNQHRINFIICSNCFGVSASSVRAYMDEKLLRHIFSNLLSNAIKYSPSDSAVQFRLTCENDYAISQIQDAGIGIPPQDQKLLFDPFHRAENVGNIPGTGLGLTIVKNSCSIHGGSISVDSEVGKGTTFTVILPLNYQSKIHE</sequence>
<evidence type="ECO:0000256" key="3">
    <source>
        <dbReference type="ARBA" id="ARBA00022553"/>
    </source>
</evidence>
<dbReference type="InterPro" id="IPR005467">
    <property type="entry name" value="His_kinase_dom"/>
</dbReference>
<dbReference type="AlphaFoldDB" id="K9W436"/>
<dbReference type="SUPFAM" id="SSF52172">
    <property type="entry name" value="CheY-like"/>
    <property type="match status" value="1"/>
</dbReference>
<dbReference type="CDD" id="cd00130">
    <property type="entry name" value="PAS"/>
    <property type="match status" value="1"/>
</dbReference>
<organism evidence="13 14">
    <name type="scientific">Crinalium epipsammum PCC 9333</name>
    <dbReference type="NCBI Taxonomy" id="1173022"/>
    <lineage>
        <taxon>Bacteria</taxon>
        <taxon>Bacillati</taxon>
        <taxon>Cyanobacteriota</taxon>
        <taxon>Cyanophyceae</taxon>
        <taxon>Gomontiellales</taxon>
        <taxon>Gomontiellaceae</taxon>
        <taxon>Crinalium</taxon>
    </lineage>
</organism>
<dbReference type="InterPro" id="IPR001610">
    <property type="entry name" value="PAC"/>
</dbReference>
<dbReference type="Pfam" id="PF00512">
    <property type="entry name" value="HisKA"/>
    <property type="match status" value="1"/>
</dbReference>
<dbReference type="Gene3D" id="3.30.450.20">
    <property type="entry name" value="PAS domain"/>
    <property type="match status" value="1"/>
</dbReference>
<dbReference type="PROSITE" id="PS50113">
    <property type="entry name" value="PAC"/>
    <property type="match status" value="1"/>
</dbReference>
<dbReference type="InterPro" id="IPR013655">
    <property type="entry name" value="PAS_fold_3"/>
</dbReference>
<evidence type="ECO:0000259" key="12">
    <source>
        <dbReference type="PROSITE" id="PS50113"/>
    </source>
</evidence>
<dbReference type="SMART" id="SM00091">
    <property type="entry name" value="PAS"/>
    <property type="match status" value="1"/>
</dbReference>
<keyword evidence="8" id="KW-0175">Coiled coil</keyword>
<dbReference type="SUPFAM" id="SSF55785">
    <property type="entry name" value="PYP-like sensor domain (PAS domain)"/>
    <property type="match status" value="1"/>
</dbReference>
<dbReference type="SUPFAM" id="SSF55874">
    <property type="entry name" value="ATPase domain of HSP90 chaperone/DNA topoisomerase II/histidine kinase"/>
    <property type="match status" value="1"/>
</dbReference>
<evidence type="ECO:0000259" key="9">
    <source>
        <dbReference type="PROSITE" id="PS50109"/>
    </source>
</evidence>
<gene>
    <name evidence="13" type="ORF">Cri9333_3705</name>
</gene>
<dbReference type="InterPro" id="IPR003661">
    <property type="entry name" value="HisK_dim/P_dom"/>
</dbReference>
<dbReference type="Gene3D" id="3.30.565.10">
    <property type="entry name" value="Histidine kinase-like ATPase, C-terminal domain"/>
    <property type="match status" value="1"/>
</dbReference>
<name>K9W436_9CYAN</name>
<dbReference type="SMART" id="SM00388">
    <property type="entry name" value="HisKA"/>
    <property type="match status" value="1"/>
</dbReference>
<dbReference type="NCBIfam" id="TIGR00229">
    <property type="entry name" value="sensory_box"/>
    <property type="match status" value="1"/>
</dbReference>
<dbReference type="FunFam" id="3.30.565.10:FF:000006">
    <property type="entry name" value="Sensor histidine kinase WalK"/>
    <property type="match status" value="1"/>
</dbReference>
<protein>
    <recommendedName>
        <fullName evidence="2">histidine kinase</fullName>
        <ecNumber evidence="2">2.7.13.3</ecNumber>
    </recommendedName>
</protein>
<proteinExistence type="predicted"/>
<feature type="domain" description="PAC" evidence="12">
    <location>
        <begin position="425"/>
        <end position="477"/>
    </location>
</feature>
<evidence type="ECO:0000256" key="2">
    <source>
        <dbReference type="ARBA" id="ARBA00012438"/>
    </source>
</evidence>
<keyword evidence="4" id="KW-0808">Transferase</keyword>
<dbReference type="InterPro" id="IPR036890">
    <property type="entry name" value="HATPase_C_sf"/>
</dbReference>
<dbReference type="PROSITE" id="PS50109">
    <property type="entry name" value="HIS_KIN"/>
    <property type="match status" value="1"/>
</dbReference>